<dbReference type="InterPro" id="IPR027277">
    <property type="entry name" value="NadC/ModD"/>
</dbReference>
<dbReference type="GO" id="GO:0005737">
    <property type="term" value="C:cytoplasm"/>
    <property type="evidence" value="ECO:0007669"/>
    <property type="project" value="TreeGrafter"/>
</dbReference>
<dbReference type="Pfam" id="PF01729">
    <property type="entry name" value="QRPTase_C"/>
    <property type="match status" value="1"/>
</dbReference>
<name>A0A485LU65_9ZZZZ</name>
<dbReference type="InterPro" id="IPR013785">
    <property type="entry name" value="Aldolase_TIM"/>
</dbReference>
<reference evidence="4" key="1">
    <citation type="submission" date="2019-03" db="EMBL/GenBank/DDBJ databases">
        <authorList>
            <person name="Hao L."/>
        </authorList>
    </citation>
    <scope>NUCLEOTIDE SEQUENCE</scope>
</reference>
<evidence type="ECO:0000259" key="3">
    <source>
        <dbReference type="Pfam" id="PF01729"/>
    </source>
</evidence>
<proteinExistence type="inferred from homology"/>
<dbReference type="InterPro" id="IPR036068">
    <property type="entry name" value="Nicotinate_pribotase-like_C"/>
</dbReference>
<dbReference type="EC" id="2.4.2.19" evidence="4"/>
<organism evidence="4">
    <name type="scientific">anaerobic digester metagenome</name>
    <dbReference type="NCBI Taxonomy" id="1263854"/>
    <lineage>
        <taxon>unclassified sequences</taxon>
        <taxon>metagenomes</taxon>
        <taxon>ecological metagenomes</taxon>
    </lineage>
</organism>
<keyword evidence="2 4" id="KW-0328">Glycosyltransferase</keyword>
<feature type="domain" description="Quinolinate phosphoribosyl transferase C-terminal" evidence="3">
    <location>
        <begin position="1"/>
        <end position="61"/>
    </location>
</feature>
<protein>
    <submittedName>
        <fullName evidence="4">Quinolinate phosphoribosyltransferase</fullName>
        <ecNumber evidence="4">2.4.2.19</ecNumber>
    </submittedName>
</protein>
<sequence>MLDNFSLKDLRSAVELVGGRVPLEASGGITLDNIRDVALTGVDFISVGEITHSVKALDISLTFEGGE</sequence>
<dbReference type="Gene3D" id="3.20.20.70">
    <property type="entry name" value="Aldolase class I"/>
    <property type="match status" value="1"/>
</dbReference>
<gene>
    <name evidence="4" type="ORF">SCFA_1070014</name>
</gene>
<dbReference type="EMBL" id="CAADRM010000010">
    <property type="protein sequence ID" value="VFU11441.1"/>
    <property type="molecule type" value="Genomic_DNA"/>
</dbReference>
<dbReference type="GO" id="GO:0009435">
    <property type="term" value="P:NAD+ biosynthetic process"/>
    <property type="evidence" value="ECO:0007669"/>
    <property type="project" value="InterPro"/>
</dbReference>
<dbReference type="GO" id="GO:0034213">
    <property type="term" value="P:quinolinate catabolic process"/>
    <property type="evidence" value="ECO:0007669"/>
    <property type="project" value="TreeGrafter"/>
</dbReference>
<dbReference type="PANTHER" id="PTHR32179:SF3">
    <property type="entry name" value="NICOTINATE-NUCLEOTIDE PYROPHOSPHORYLASE [CARBOXYLATING]"/>
    <property type="match status" value="1"/>
</dbReference>
<dbReference type="GO" id="GO:0004514">
    <property type="term" value="F:nicotinate-nucleotide diphosphorylase (carboxylating) activity"/>
    <property type="evidence" value="ECO:0007669"/>
    <property type="project" value="UniProtKB-EC"/>
</dbReference>
<evidence type="ECO:0000313" key="4">
    <source>
        <dbReference type="EMBL" id="VFU11441.1"/>
    </source>
</evidence>
<evidence type="ECO:0000256" key="2">
    <source>
        <dbReference type="ARBA" id="ARBA00022676"/>
    </source>
</evidence>
<dbReference type="PANTHER" id="PTHR32179">
    <property type="entry name" value="NICOTINATE-NUCLEOTIDE PYROPHOSPHORYLASE [CARBOXYLATING]"/>
    <property type="match status" value="1"/>
</dbReference>
<accession>A0A485LU65</accession>
<keyword evidence="4" id="KW-0808">Transferase</keyword>
<dbReference type="SUPFAM" id="SSF51690">
    <property type="entry name" value="Nicotinate/Quinolinate PRTase C-terminal domain-like"/>
    <property type="match status" value="1"/>
</dbReference>
<dbReference type="AlphaFoldDB" id="A0A485LU65"/>
<comment type="similarity">
    <text evidence="1">Belongs to the NadC/ModD family.</text>
</comment>
<evidence type="ECO:0000256" key="1">
    <source>
        <dbReference type="ARBA" id="ARBA00009400"/>
    </source>
</evidence>
<dbReference type="InterPro" id="IPR002638">
    <property type="entry name" value="Quinolinate_PRibosylTrfase_C"/>
</dbReference>